<evidence type="ECO:0000313" key="2">
    <source>
        <dbReference type="EMBL" id="MCX2743234.1"/>
    </source>
</evidence>
<feature type="signal peptide" evidence="1">
    <location>
        <begin position="1"/>
        <end position="21"/>
    </location>
</feature>
<dbReference type="Proteomes" id="UP001209885">
    <property type="component" value="Unassembled WGS sequence"/>
</dbReference>
<evidence type="ECO:0000256" key="1">
    <source>
        <dbReference type="SAM" id="SignalP"/>
    </source>
</evidence>
<comment type="caution">
    <text evidence="2">The sequence shown here is derived from an EMBL/GenBank/DDBJ whole genome shotgun (WGS) entry which is preliminary data.</text>
</comment>
<gene>
    <name evidence="2" type="ORF">OO013_05120</name>
</gene>
<reference evidence="2 3" key="1">
    <citation type="submission" date="2022-11" db="EMBL/GenBank/DDBJ databases">
        <title>The characterization of three novel Bacteroidetes species and genomic analysis of their roles in tidal elemental geochemical cycles.</title>
        <authorList>
            <person name="Ma K."/>
        </authorList>
    </citation>
    <scope>NUCLEOTIDE SEQUENCE [LARGE SCALE GENOMIC DNA]</scope>
    <source>
        <strain evidence="2 3">M17</strain>
    </source>
</reference>
<proteinExistence type="predicted"/>
<dbReference type="EMBL" id="JAPFQN010000003">
    <property type="protein sequence ID" value="MCX2743234.1"/>
    <property type="molecule type" value="Genomic_DNA"/>
</dbReference>
<accession>A0ABT3RN51</accession>
<feature type="chain" id="PRO_5046507267" description="Lipocalin-like domain-containing protein" evidence="1">
    <location>
        <begin position="22"/>
        <end position="190"/>
    </location>
</feature>
<sequence>MNLSKLLPVFFLSLIIFSSCSDDEAGATIQPEAAPGEWKLQDLDYASELYISTVDAESGQTVESKFADVTGELKESTMFITFDDQTDPNTCSATGSYTLTLTTKVAGITMDTSDETFTSFEGLLNEWRIEGNKIIFTSLDGSETEGTINKLTETEFIIQTSMENEGDFLGDGSTARTVVDLTLYLTKNPA</sequence>
<protein>
    <recommendedName>
        <fullName evidence="4">Lipocalin-like domain-containing protein</fullName>
    </recommendedName>
</protein>
<evidence type="ECO:0000313" key="3">
    <source>
        <dbReference type="Proteomes" id="UP001209885"/>
    </source>
</evidence>
<evidence type="ECO:0008006" key="4">
    <source>
        <dbReference type="Google" id="ProtNLM"/>
    </source>
</evidence>
<organism evidence="2 3">
    <name type="scientific">Mangrovivirga halotolerans</name>
    <dbReference type="NCBI Taxonomy" id="2993936"/>
    <lineage>
        <taxon>Bacteria</taxon>
        <taxon>Pseudomonadati</taxon>
        <taxon>Bacteroidota</taxon>
        <taxon>Cytophagia</taxon>
        <taxon>Cytophagales</taxon>
        <taxon>Mangrovivirgaceae</taxon>
        <taxon>Mangrovivirga</taxon>
    </lineage>
</organism>
<name>A0ABT3RN51_9BACT</name>
<dbReference type="PROSITE" id="PS51257">
    <property type="entry name" value="PROKAR_LIPOPROTEIN"/>
    <property type="match status" value="1"/>
</dbReference>
<dbReference type="RefSeq" id="WP_266055609.1">
    <property type="nucleotide sequence ID" value="NZ_JAPFQN010000003.1"/>
</dbReference>
<keyword evidence="1" id="KW-0732">Signal</keyword>
<keyword evidence="3" id="KW-1185">Reference proteome</keyword>